<gene>
    <name evidence="1" type="ORF">NCTC10719_03272</name>
</gene>
<dbReference type="Proteomes" id="UP000249986">
    <property type="component" value="Unassembled WGS sequence"/>
</dbReference>
<reference evidence="1 2" key="1">
    <citation type="submission" date="2018-06" db="EMBL/GenBank/DDBJ databases">
        <authorList>
            <consortium name="Pathogen Informatics"/>
            <person name="Doyle S."/>
        </authorList>
    </citation>
    <scope>NUCLEOTIDE SEQUENCE [LARGE SCALE GENOMIC DNA]</scope>
    <source>
        <strain evidence="1 2">NCTC10719</strain>
    </source>
</reference>
<dbReference type="AlphaFoldDB" id="A0A2X2YEH5"/>
<evidence type="ECO:0000313" key="2">
    <source>
        <dbReference type="Proteomes" id="UP000249986"/>
    </source>
</evidence>
<organism evidence="1 2">
    <name type="scientific">Clostridium perfringens</name>
    <dbReference type="NCBI Taxonomy" id="1502"/>
    <lineage>
        <taxon>Bacteria</taxon>
        <taxon>Bacillati</taxon>
        <taxon>Bacillota</taxon>
        <taxon>Clostridia</taxon>
        <taxon>Eubacteriales</taxon>
        <taxon>Clostridiaceae</taxon>
        <taxon>Clostridium</taxon>
    </lineage>
</organism>
<name>A0A2X2YEH5_CLOPF</name>
<sequence>MAKKKLDLEDNSKLPKPKLTWIDGKPFVSNGWILGSYFEIIEQPSIRSVEYANEVFADNAHKNKERYIGEKKIC</sequence>
<protein>
    <submittedName>
        <fullName evidence="1">Uncharacterized protein</fullName>
    </submittedName>
</protein>
<accession>A0A2X2YEH5</accession>
<proteinExistence type="predicted"/>
<dbReference type="EMBL" id="UAWG01000023">
    <property type="protein sequence ID" value="SQB61591.1"/>
    <property type="molecule type" value="Genomic_DNA"/>
</dbReference>
<evidence type="ECO:0000313" key="1">
    <source>
        <dbReference type="EMBL" id="SQB61591.1"/>
    </source>
</evidence>
<dbReference type="RefSeq" id="WP_003449172.1">
    <property type="nucleotide sequence ID" value="NZ_CP102300.1"/>
</dbReference>